<keyword evidence="3" id="KW-1185">Reference proteome</keyword>
<evidence type="ECO:0000313" key="3">
    <source>
        <dbReference type="Proteomes" id="UP001604277"/>
    </source>
</evidence>
<dbReference type="EMBL" id="JBFOLJ010000022">
    <property type="protein sequence ID" value="KAL2459508.1"/>
    <property type="molecule type" value="Genomic_DNA"/>
</dbReference>
<sequence length="141" mass="15833">MLTQNCSPRLGTQIEEEAAEEKTTGLRDPARSSARLRTQNGSPRPGTQVLKKKLPKKNPPEKTIVCRAVPVDPRRRPARPRADHRIIGLPLGCADSVICATRSVLGRADLQFRWLMIEWRRLVVGGDFPTRAMPDENFWPG</sequence>
<proteinExistence type="predicted"/>
<accession>A0ABD1P6K3</accession>
<reference evidence="3" key="1">
    <citation type="submission" date="2024-07" db="EMBL/GenBank/DDBJ databases">
        <title>Two chromosome-level genome assemblies of Korean endemic species Abeliophyllum distichum and Forsythia ovata (Oleaceae).</title>
        <authorList>
            <person name="Jang H."/>
        </authorList>
    </citation>
    <scope>NUCLEOTIDE SEQUENCE [LARGE SCALE GENOMIC DNA]</scope>
</reference>
<organism evidence="2 3">
    <name type="scientific">Forsythia ovata</name>
    <dbReference type="NCBI Taxonomy" id="205694"/>
    <lineage>
        <taxon>Eukaryota</taxon>
        <taxon>Viridiplantae</taxon>
        <taxon>Streptophyta</taxon>
        <taxon>Embryophyta</taxon>
        <taxon>Tracheophyta</taxon>
        <taxon>Spermatophyta</taxon>
        <taxon>Magnoliopsida</taxon>
        <taxon>eudicotyledons</taxon>
        <taxon>Gunneridae</taxon>
        <taxon>Pentapetalae</taxon>
        <taxon>asterids</taxon>
        <taxon>lamiids</taxon>
        <taxon>Lamiales</taxon>
        <taxon>Oleaceae</taxon>
        <taxon>Forsythieae</taxon>
        <taxon>Forsythia</taxon>
    </lineage>
</organism>
<gene>
    <name evidence="2" type="ORF">Fot_54757</name>
</gene>
<dbReference type="AlphaFoldDB" id="A0ABD1P6K3"/>
<dbReference type="Proteomes" id="UP001604277">
    <property type="component" value="Unassembled WGS sequence"/>
</dbReference>
<comment type="caution">
    <text evidence="2">The sequence shown here is derived from an EMBL/GenBank/DDBJ whole genome shotgun (WGS) entry which is preliminary data.</text>
</comment>
<feature type="region of interest" description="Disordered" evidence="1">
    <location>
        <begin position="1"/>
        <end position="61"/>
    </location>
</feature>
<evidence type="ECO:0000313" key="2">
    <source>
        <dbReference type="EMBL" id="KAL2459508.1"/>
    </source>
</evidence>
<protein>
    <submittedName>
        <fullName evidence="2">Uncharacterized protein</fullName>
    </submittedName>
</protein>
<name>A0ABD1P6K3_9LAMI</name>
<feature type="compositionally biased region" description="Basic and acidic residues" evidence="1">
    <location>
        <begin position="20"/>
        <end position="30"/>
    </location>
</feature>
<evidence type="ECO:0000256" key="1">
    <source>
        <dbReference type="SAM" id="MobiDB-lite"/>
    </source>
</evidence>